<evidence type="ECO:0000256" key="3">
    <source>
        <dbReference type="ARBA" id="ARBA00022630"/>
    </source>
</evidence>
<dbReference type="Pfam" id="PF00732">
    <property type="entry name" value="GMC_oxred_N"/>
    <property type="match status" value="1"/>
</dbReference>
<dbReference type="PANTHER" id="PTHR11552">
    <property type="entry name" value="GLUCOSE-METHANOL-CHOLINE GMC OXIDOREDUCTASE"/>
    <property type="match status" value="1"/>
</dbReference>
<dbReference type="Proteomes" id="UP001215280">
    <property type="component" value="Unassembled WGS sequence"/>
</dbReference>
<feature type="signal peptide" evidence="10">
    <location>
        <begin position="1"/>
        <end position="21"/>
    </location>
</feature>
<keyword evidence="6" id="KW-0560">Oxidoreductase</keyword>
<keyword evidence="13" id="KW-1185">Reference proteome</keyword>
<evidence type="ECO:0000256" key="9">
    <source>
        <dbReference type="PIRSR" id="PIRSR000137-2"/>
    </source>
</evidence>
<dbReference type="PANTHER" id="PTHR11552:SF201">
    <property type="entry name" value="GLUCOSE-METHANOL-CHOLINE OXIDOREDUCTASE N-TERMINAL DOMAIN-CONTAINING PROTEIN"/>
    <property type="match status" value="1"/>
</dbReference>
<dbReference type="Pfam" id="PF05199">
    <property type="entry name" value="GMC_oxred_C"/>
    <property type="match status" value="1"/>
</dbReference>
<evidence type="ECO:0000256" key="4">
    <source>
        <dbReference type="ARBA" id="ARBA00022729"/>
    </source>
</evidence>
<evidence type="ECO:0000256" key="5">
    <source>
        <dbReference type="ARBA" id="ARBA00022827"/>
    </source>
</evidence>
<proteinExistence type="inferred from homology"/>
<evidence type="ECO:0000256" key="10">
    <source>
        <dbReference type="SAM" id="SignalP"/>
    </source>
</evidence>
<dbReference type="InterPro" id="IPR007867">
    <property type="entry name" value="GMC_OxRtase_C"/>
</dbReference>
<comment type="cofactor">
    <cofactor evidence="1 9">
        <name>FAD</name>
        <dbReference type="ChEBI" id="CHEBI:57692"/>
    </cofactor>
</comment>
<dbReference type="AlphaFoldDB" id="A0AAD7N4R2"/>
<protein>
    <submittedName>
        <fullName evidence="12">Alcohol oxidase</fullName>
    </submittedName>
</protein>
<evidence type="ECO:0000256" key="6">
    <source>
        <dbReference type="ARBA" id="ARBA00023002"/>
    </source>
</evidence>
<dbReference type="SUPFAM" id="SSF54373">
    <property type="entry name" value="FAD-linked reductases, C-terminal domain"/>
    <property type="match status" value="1"/>
</dbReference>
<evidence type="ECO:0000313" key="12">
    <source>
        <dbReference type="EMBL" id="KAJ7745453.1"/>
    </source>
</evidence>
<comment type="caution">
    <text evidence="12">The sequence shown here is derived from an EMBL/GenBank/DDBJ whole genome shotgun (WGS) entry which is preliminary data.</text>
</comment>
<evidence type="ECO:0000256" key="2">
    <source>
        <dbReference type="ARBA" id="ARBA00010790"/>
    </source>
</evidence>
<keyword evidence="5 9" id="KW-0274">FAD</keyword>
<evidence type="ECO:0000256" key="1">
    <source>
        <dbReference type="ARBA" id="ARBA00001974"/>
    </source>
</evidence>
<feature type="domain" description="Glucose-methanol-choline oxidoreductase N-terminal" evidence="11">
    <location>
        <begin position="300"/>
        <end position="314"/>
    </location>
</feature>
<dbReference type="Gene3D" id="3.30.560.10">
    <property type="entry name" value="Glucose Oxidase, domain 3"/>
    <property type="match status" value="1"/>
</dbReference>
<organism evidence="12 13">
    <name type="scientific">Mycena maculata</name>
    <dbReference type="NCBI Taxonomy" id="230809"/>
    <lineage>
        <taxon>Eukaryota</taxon>
        <taxon>Fungi</taxon>
        <taxon>Dikarya</taxon>
        <taxon>Basidiomycota</taxon>
        <taxon>Agaricomycotina</taxon>
        <taxon>Agaricomycetes</taxon>
        <taxon>Agaricomycetidae</taxon>
        <taxon>Agaricales</taxon>
        <taxon>Marasmiineae</taxon>
        <taxon>Mycenaceae</taxon>
        <taxon>Mycena</taxon>
    </lineage>
</organism>
<dbReference type="PIRSF" id="PIRSF000137">
    <property type="entry name" value="Alcohol_oxidase"/>
    <property type="match status" value="1"/>
</dbReference>
<feature type="binding site" evidence="9">
    <location>
        <position position="117"/>
    </location>
    <ligand>
        <name>FAD</name>
        <dbReference type="ChEBI" id="CHEBI:57692"/>
    </ligand>
</feature>
<feature type="active site" description="Proton acceptor" evidence="8">
    <location>
        <position position="568"/>
    </location>
</feature>
<dbReference type="Gene3D" id="3.50.50.60">
    <property type="entry name" value="FAD/NAD(P)-binding domain"/>
    <property type="match status" value="1"/>
</dbReference>
<evidence type="ECO:0000256" key="8">
    <source>
        <dbReference type="PIRSR" id="PIRSR000137-1"/>
    </source>
</evidence>
<feature type="binding site" evidence="9">
    <location>
        <position position="261"/>
    </location>
    <ligand>
        <name>FAD</name>
        <dbReference type="ChEBI" id="CHEBI:57692"/>
    </ligand>
</feature>
<evidence type="ECO:0000259" key="11">
    <source>
        <dbReference type="PROSITE" id="PS00624"/>
    </source>
</evidence>
<comment type="similarity">
    <text evidence="2">Belongs to the GMC oxidoreductase family.</text>
</comment>
<feature type="chain" id="PRO_5042192167" evidence="10">
    <location>
        <begin position="22"/>
        <end position="597"/>
    </location>
</feature>
<reference evidence="12" key="1">
    <citation type="submission" date="2023-03" db="EMBL/GenBank/DDBJ databases">
        <title>Massive genome expansion in bonnet fungi (Mycena s.s.) driven by repeated elements and novel gene families across ecological guilds.</title>
        <authorList>
            <consortium name="Lawrence Berkeley National Laboratory"/>
            <person name="Harder C.B."/>
            <person name="Miyauchi S."/>
            <person name="Viragh M."/>
            <person name="Kuo A."/>
            <person name="Thoen E."/>
            <person name="Andreopoulos B."/>
            <person name="Lu D."/>
            <person name="Skrede I."/>
            <person name="Drula E."/>
            <person name="Henrissat B."/>
            <person name="Morin E."/>
            <person name="Kohler A."/>
            <person name="Barry K."/>
            <person name="LaButti K."/>
            <person name="Morin E."/>
            <person name="Salamov A."/>
            <person name="Lipzen A."/>
            <person name="Mereny Z."/>
            <person name="Hegedus B."/>
            <person name="Baldrian P."/>
            <person name="Stursova M."/>
            <person name="Weitz H."/>
            <person name="Taylor A."/>
            <person name="Grigoriev I.V."/>
            <person name="Nagy L.G."/>
            <person name="Martin F."/>
            <person name="Kauserud H."/>
        </authorList>
    </citation>
    <scope>NUCLEOTIDE SEQUENCE</scope>
    <source>
        <strain evidence="12">CBHHK188m</strain>
    </source>
</reference>
<dbReference type="InterPro" id="IPR012132">
    <property type="entry name" value="GMC_OxRdtase"/>
</dbReference>
<evidence type="ECO:0000256" key="7">
    <source>
        <dbReference type="ARBA" id="ARBA00023180"/>
    </source>
</evidence>
<sequence length="597" mass="63789">MNSKLRTIWITLNLACTASWASIINRATDPAGLNLTFDFIVVGGGTAGNVIANRLTEDKDSSVLVIEAGGSNEDVLNIIVPWFCIRATPDTPQDWNYTTTPQDGLGGRSVPYPRGFVLGGSSSVNSMDYTRGSKDDYARFARVSGDDGWSWDRLIPYMRKNERFSPPIGNTTEVFNPAVHGFHGINTVSMPAFPQGTDTRVIDTAKELKEFNIDMNSGEPLGIGWVQTTIKNGSRSSSATSYLGPQYIGRPNLHVMLNTLVTRVLQSDAGVFQTVEFAPSSGGSTRFRATATKEIILSAGSIGTPHILMNSGIGDSRELSTIGIASVHNLPSVGKNLTDHPIVRLSWLVNSTDTFDDANRNATLAAEELMQWNATRTGLLVDSVSNQIGWLRLPDDSPVLQGVPDPSAGPLSAHFELLFENGIVGTPPPTGHYLSMSAAVVSPSARGSVTLNSTDPFSSPVIDPNLLGAALDVAILRTAVRTIQSFILGPAWSYYIIAPISLNDTASDAEVDAYTQANTGSLFHPIGTAAMSAVTADYGVVNPDLKVKGLSGLRVVDASVLPFIPAAHTQAAVYIFAERAADFIKEEFGITVSELQV</sequence>
<dbReference type="GO" id="GO:0050660">
    <property type="term" value="F:flavin adenine dinucleotide binding"/>
    <property type="evidence" value="ECO:0007669"/>
    <property type="project" value="InterPro"/>
</dbReference>
<gene>
    <name evidence="12" type="ORF">DFH07DRAFT_16816</name>
</gene>
<feature type="active site" description="Proton acceptor" evidence="8">
    <location>
        <position position="524"/>
    </location>
</feature>
<keyword evidence="7" id="KW-0325">Glycoprotein</keyword>
<evidence type="ECO:0000313" key="13">
    <source>
        <dbReference type="Proteomes" id="UP001215280"/>
    </source>
</evidence>
<accession>A0AAD7N4R2</accession>
<dbReference type="GO" id="GO:0016614">
    <property type="term" value="F:oxidoreductase activity, acting on CH-OH group of donors"/>
    <property type="evidence" value="ECO:0007669"/>
    <property type="project" value="InterPro"/>
</dbReference>
<keyword evidence="3" id="KW-0285">Flavoprotein</keyword>
<dbReference type="InterPro" id="IPR036188">
    <property type="entry name" value="FAD/NAD-bd_sf"/>
</dbReference>
<dbReference type="InterPro" id="IPR000172">
    <property type="entry name" value="GMC_OxRdtase_N"/>
</dbReference>
<name>A0AAD7N4R2_9AGAR</name>
<dbReference type="SUPFAM" id="SSF51905">
    <property type="entry name" value="FAD/NAD(P)-binding domain"/>
    <property type="match status" value="1"/>
</dbReference>
<dbReference type="EMBL" id="JARJLG010000103">
    <property type="protein sequence ID" value="KAJ7745453.1"/>
    <property type="molecule type" value="Genomic_DNA"/>
</dbReference>
<dbReference type="PROSITE" id="PS00624">
    <property type="entry name" value="GMC_OXRED_2"/>
    <property type="match status" value="1"/>
</dbReference>
<keyword evidence="4 10" id="KW-0732">Signal</keyword>